<evidence type="ECO:0000313" key="2">
    <source>
        <dbReference type="Proteomes" id="UP001470230"/>
    </source>
</evidence>
<sequence>MNAYALMLQNGEGVYADYIKASKYYVMAISLNNLSAVKNYTLMCHYNIPVEYNTHCLKLSENAEDNPTIMHLCATIYQYRSLHNDKNAIEFYKKAIIKGNVESMLSSSDDGDLIPVDFFPRSEEKQIQSEYLHSQNDLIKKETIQTEEAKHLCLNGFESKFGLEISSSSDDNDLIPVDFFHRLEETKETQNQDEDFW</sequence>
<gene>
    <name evidence="1" type="ORF">M9Y10_035461</name>
</gene>
<accession>A0ABR2KIT2</accession>
<name>A0ABR2KIT2_9EUKA</name>
<dbReference type="Gene3D" id="1.25.40.10">
    <property type="entry name" value="Tetratricopeptide repeat domain"/>
    <property type="match status" value="1"/>
</dbReference>
<dbReference type="Proteomes" id="UP001470230">
    <property type="component" value="Unassembled WGS sequence"/>
</dbReference>
<reference evidence="1 2" key="1">
    <citation type="submission" date="2024-04" db="EMBL/GenBank/DDBJ databases">
        <title>Tritrichomonas musculus Genome.</title>
        <authorList>
            <person name="Alves-Ferreira E."/>
            <person name="Grigg M."/>
            <person name="Lorenzi H."/>
            <person name="Galac M."/>
        </authorList>
    </citation>
    <scope>NUCLEOTIDE SEQUENCE [LARGE SCALE GENOMIC DNA]</scope>
    <source>
        <strain evidence="1 2">EAF2021</strain>
    </source>
</reference>
<evidence type="ECO:0008006" key="3">
    <source>
        <dbReference type="Google" id="ProtNLM"/>
    </source>
</evidence>
<dbReference type="SUPFAM" id="SSF81901">
    <property type="entry name" value="HCP-like"/>
    <property type="match status" value="1"/>
</dbReference>
<organism evidence="1 2">
    <name type="scientific">Tritrichomonas musculus</name>
    <dbReference type="NCBI Taxonomy" id="1915356"/>
    <lineage>
        <taxon>Eukaryota</taxon>
        <taxon>Metamonada</taxon>
        <taxon>Parabasalia</taxon>
        <taxon>Tritrichomonadida</taxon>
        <taxon>Tritrichomonadidae</taxon>
        <taxon>Tritrichomonas</taxon>
    </lineage>
</organism>
<dbReference type="EMBL" id="JAPFFF010000005">
    <property type="protein sequence ID" value="KAK8890676.1"/>
    <property type="molecule type" value="Genomic_DNA"/>
</dbReference>
<protein>
    <recommendedName>
        <fullName evidence="3">TPR Domain containing protein</fullName>
    </recommendedName>
</protein>
<keyword evidence="2" id="KW-1185">Reference proteome</keyword>
<proteinExistence type="predicted"/>
<dbReference type="InterPro" id="IPR011990">
    <property type="entry name" value="TPR-like_helical_dom_sf"/>
</dbReference>
<evidence type="ECO:0000313" key="1">
    <source>
        <dbReference type="EMBL" id="KAK8890676.1"/>
    </source>
</evidence>
<comment type="caution">
    <text evidence="1">The sequence shown here is derived from an EMBL/GenBank/DDBJ whole genome shotgun (WGS) entry which is preliminary data.</text>
</comment>